<feature type="region of interest" description="Disordered" evidence="1">
    <location>
        <begin position="30"/>
        <end position="58"/>
    </location>
</feature>
<dbReference type="AlphaFoldDB" id="A0A936Z4H5"/>
<name>A0A936Z4H5_9BURK</name>
<dbReference type="Proteomes" id="UP000599109">
    <property type="component" value="Unassembled WGS sequence"/>
</dbReference>
<dbReference type="EMBL" id="JAEQNE010000010">
    <property type="protein sequence ID" value="MBL0394883.1"/>
    <property type="molecule type" value="Genomic_DNA"/>
</dbReference>
<feature type="compositionally biased region" description="Basic and acidic residues" evidence="1">
    <location>
        <begin position="36"/>
        <end position="48"/>
    </location>
</feature>
<proteinExistence type="predicted"/>
<sequence length="58" mass="6948">MPSDFAGTLVLVFSCALTFLLARVLSRKWREKRRKKEEAERRAAESRQVRRARERRTQ</sequence>
<organism evidence="3 4">
    <name type="scientific">Ramlibacter monticola</name>
    <dbReference type="NCBI Taxonomy" id="1926872"/>
    <lineage>
        <taxon>Bacteria</taxon>
        <taxon>Pseudomonadati</taxon>
        <taxon>Pseudomonadota</taxon>
        <taxon>Betaproteobacteria</taxon>
        <taxon>Burkholderiales</taxon>
        <taxon>Comamonadaceae</taxon>
        <taxon>Ramlibacter</taxon>
    </lineage>
</organism>
<feature type="compositionally biased region" description="Basic residues" evidence="1">
    <location>
        <begin position="49"/>
        <end position="58"/>
    </location>
</feature>
<keyword evidence="4" id="KW-1185">Reference proteome</keyword>
<feature type="transmembrane region" description="Helical" evidence="2">
    <location>
        <begin position="6"/>
        <end position="26"/>
    </location>
</feature>
<evidence type="ECO:0000313" key="4">
    <source>
        <dbReference type="Proteomes" id="UP000599109"/>
    </source>
</evidence>
<dbReference type="RefSeq" id="WP_201677550.1">
    <property type="nucleotide sequence ID" value="NZ_JAEQNE010000010.1"/>
</dbReference>
<keyword evidence="2" id="KW-0472">Membrane</keyword>
<reference evidence="3 4" key="1">
    <citation type="journal article" date="2017" name="Int. J. Syst. Evol. Microbiol.">
        <title>Ramlibacter monticola sp. nov., isolated from forest soil.</title>
        <authorList>
            <person name="Chaudhary D.K."/>
            <person name="Kim J."/>
        </authorList>
    </citation>
    <scope>NUCLEOTIDE SEQUENCE [LARGE SCALE GENOMIC DNA]</scope>
    <source>
        <strain evidence="3 4">KACC 19175</strain>
    </source>
</reference>
<evidence type="ECO:0000256" key="1">
    <source>
        <dbReference type="SAM" id="MobiDB-lite"/>
    </source>
</evidence>
<protein>
    <submittedName>
        <fullName evidence="3">Uncharacterized protein</fullName>
    </submittedName>
</protein>
<evidence type="ECO:0000256" key="2">
    <source>
        <dbReference type="SAM" id="Phobius"/>
    </source>
</evidence>
<comment type="caution">
    <text evidence="3">The sequence shown here is derived from an EMBL/GenBank/DDBJ whole genome shotgun (WGS) entry which is preliminary data.</text>
</comment>
<accession>A0A936Z4H5</accession>
<gene>
    <name evidence="3" type="ORF">JJ685_27340</name>
</gene>
<keyword evidence="2" id="KW-1133">Transmembrane helix</keyword>
<keyword evidence="2" id="KW-0812">Transmembrane</keyword>
<evidence type="ECO:0000313" key="3">
    <source>
        <dbReference type="EMBL" id="MBL0394883.1"/>
    </source>
</evidence>